<dbReference type="KEGG" id="cvt:B843_07300"/>
<reference evidence="4 5" key="1">
    <citation type="submission" date="2013-02" db="EMBL/GenBank/DDBJ databases">
        <title>The complete genome sequence of Corynebacterium vitaeruminis DSM 20294.</title>
        <authorList>
            <person name="Ruckert C."/>
            <person name="Albersmeier A."/>
            <person name="Kalinowski J."/>
        </authorList>
    </citation>
    <scope>NUCLEOTIDE SEQUENCE [LARGE SCALE GENOMIC DNA]</scope>
    <source>
        <strain evidence="5">ATCC 10234</strain>
        <strain evidence="4">DSM 20294</strain>
    </source>
</reference>
<gene>
    <name evidence="3" type="ORF">B843_04290</name>
    <name evidence="4" type="ORF">B843_07300</name>
</gene>
<dbReference type="GO" id="GO:0015074">
    <property type="term" value="P:DNA integration"/>
    <property type="evidence" value="ECO:0007669"/>
    <property type="project" value="InterPro"/>
</dbReference>
<dbReference type="NCBIfam" id="NF033546">
    <property type="entry name" value="transpos_IS21"/>
    <property type="match status" value="1"/>
</dbReference>
<sequence length="542" mass="61495">MANFKDIMAMCLDGASYAVISAALGCSNRDIAKAKSLIADLAITKESFAQLDPGFFDRHFSDHRGARRERYDQPDFEKIAKRLANNKHLTRHKLWMDYIATPATQGESKYQYSQFCERLRDYIRTTGMTSVIEHDPGQELYVDWAGDKVSIIDQATDTVGMRASIFVAICPYSSLLFVTATANERMDNWIACHVKALEYLGKRPGIIVPDNAPTATYRPVKSKAARRIQQRYADFADYYDILIVPARPAKPRDKSAVERAVQLVYTRILGYFDGVTFYSLDELNEAVAERLDDINMHMPRPDGLTRRELFDADEAPMMRDLPDTPFAEVSWRHVKVDRNWHICCDYQYYSVPFQYIGKTLRARLTNSLVSIFDGDELIAEHSRMHGFKYRYSTDPAHTPDKEITGVKPLTRDELSTRASSFGPATMKVIAMILERNAKAVPRGLHMARNVLVKLGNKHNKTTLEPACQQVLDHNLAPNMQVIARIQSDIARNDRTFDNTSAAPTDQAAHSRTVDITAIPDAVYLRPASHYDTPKKTPKKKED</sequence>
<dbReference type="InterPro" id="IPR012337">
    <property type="entry name" value="RNaseH-like_sf"/>
</dbReference>
<dbReference type="SUPFAM" id="SSF53098">
    <property type="entry name" value="Ribonuclease H-like"/>
    <property type="match status" value="1"/>
</dbReference>
<dbReference type="Proteomes" id="UP000019222">
    <property type="component" value="Chromosome"/>
</dbReference>
<evidence type="ECO:0000313" key="3">
    <source>
        <dbReference type="EMBL" id="AHI22247.1"/>
    </source>
</evidence>
<keyword evidence="5" id="KW-1185">Reference proteome</keyword>
<evidence type="ECO:0000313" key="5">
    <source>
        <dbReference type="Proteomes" id="UP000019222"/>
    </source>
</evidence>
<dbReference type="Gene3D" id="3.30.420.10">
    <property type="entry name" value="Ribonuclease H-like superfamily/Ribonuclease H"/>
    <property type="match status" value="1"/>
</dbReference>
<dbReference type="Pfam" id="PF22483">
    <property type="entry name" value="Mu-transpos_C_2"/>
    <property type="match status" value="1"/>
</dbReference>
<accession>W5Y1R5</accession>
<dbReference type="PANTHER" id="PTHR35004:SF8">
    <property type="entry name" value="TRANSPOSASE RV3428C-RELATED"/>
    <property type="match status" value="1"/>
</dbReference>
<dbReference type="AlphaFoldDB" id="W5Y1R5"/>
<organism evidence="4 5">
    <name type="scientific">Corynebacterium vitaeruminis DSM 20294</name>
    <dbReference type="NCBI Taxonomy" id="1224164"/>
    <lineage>
        <taxon>Bacteria</taxon>
        <taxon>Bacillati</taxon>
        <taxon>Actinomycetota</taxon>
        <taxon>Actinomycetes</taxon>
        <taxon>Mycobacteriales</taxon>
        <taxon>Corynebacteriaceae</taxon>
        <taxon>Corynebacterium</taxon>
    </lineage>
</organism>
<dbReference type="RefSeq" id="WP_025252291.1">
    <property type="nucleotide sequence ID" value="NZ_CP004353.1"/>
</dbReference>
<dbReference type="PROSITE" id="PS51257">
    <property type="entry name" value="PROKAR_LIPOPROTEIN"/>
    <property type="match status" value="1"/>
</dbReference>
<dbReference type="InterPro" id="IPR036397">
    <property type="entry name" value="RNaseH_sf"/>
</dbReference>
<protein>
    <submittedName>
        <fullName evidence="4">Transposase</fullName>
    </submittedName>
</protein>
<dbReference type="PANTHER" id="PTHR35004">
    <property type="entry name" value="TRANSPOSASE RV3428C-RELATED"/>
    <property type="match status" value="1"/>
</dbReference>
<dbReference type="HOGENOM" id="CLU_020626_11_0_11"/>
<dbReference type="PATRIC" id="fig|1224164.3.peg.1464"/>
<dbReference type="GO" id="GO:0003676">
    <property type="term" value="F:nucleic acid binding"/>
    <property type="evidence" value="ECO:0007669"/>
    <property type="project" value="InterPro"/>
</dbReference>
<dbReference type="InterPro" id="IPR054353">
    <property type="entry name" value="IstA-like_C"/>
</dbReference>
<dbReference type="EMBL" id="CP004353">
    <property type="protein sequence ID" value="AHI22247.1"/>
    <property type="molecule type" value="Genomic_DNA"/>
</dbReference>
<dbReference type="PROSITE" id="PS50994">
    <property type="entry name" value="INTEGRASE"/>
    <property type="match status" value="1"/>
</dbReference>
<dbReference type="KEGG" id="cvt:B843_04290"/>
<evidence type="ECO:0000313" key="4">
    <source>
        <dbReference type="EMBL" id="AHI22845.1"/>
    </source>
</evidence>
<dbReference type="Pfam" id="PF00665">
    <property type="entry name" value="rve"/>
    <property type="match status" value="1"/>
</dbReference>
<feature type="domain" description="Integrase catalytic" evidence="2">
    <location>
        <begin position="132"/>
        <end position="314"/>
    </location>
</feature>
<evidence type="ECO:0000256" key="1">
    <source>
        <dbReference type="ARBA" id="ARBA00009277"/>
    </source>
</evidence>
<dbReference type="EMBL" id="CP004353">
    <property type="protein sequence ID" value="AHI22845.1"/>
    <property type="molecule type" value="Genomic_DNA"/>
</dbReference>
<comment type="similarity">
    <text evidence="1">Belongs to the transposase IS21/IS408/IS1162 family.</text>
</comment>
<name>W5Y1R5_9CORY</name>
<dbReference type="STRING" id="1224164.B843_04290"/>
<dbReference type="eggNOG" id="COG4584">
    <property type="taxonomic scope" value="Bacteria"/>
</dbReference>
<dbReference type="InterPro" id="IPR001584">
    <property type="entry name" value="Integrase_cat-core"/>
</dbReference>
<evidence type="ECO:0000259" key="2">
    <source>
        <dbReference type="PROSITE" id="PS50994"/>
    </source>
</evidence>
<proteinExistence type="inferred from homology"/>